<evidence type="ECO:0000256" key="1">
    <source>
        <dbReference type="SAM" id="Phobius"/>
    </source>
</evidence>
<feature type="domain" description="EF-hand" evidence="2">
    <location>
        <begin position="154"/>
        <end position="189"/>
    </location>
</feature>
<dbReference type="EMBL" id="JADGIZ020000004">
    <property type="protein sequence ID" value="KAL2919034.1"/>
    <property type="molecule type" value="Genomic_DNA"/>
</dbReference>
<gene>
    <name evidence="3" type="ORF">HK105_201304</name>
</gene>
<organism evidence="3 4">
    <name type="scientific">Polyrhizophydium stewartii</name>
    <dbReference type="NCBI Taxonomy" id="2732419"/>
    <lineage>
        <taxon>Eukaryota</taxon>
        <taxon>Fungi</taxon>
        <taxon>Fungi incertae sedis</taxon>
        <taxon>Chytridiomycota</taxon>
        <taxon>Chytridiomycota incertae sedis</taxon>
        <taxon>Chytridiomycetes</taxon>
        <taxon>Rhizophydiales</taxon>
        <taxon>Rhizophydiales incertae sedis</taxon>
        <taxon>Polyrhizophydium</taxon>
    </lineage>
</organism>
<name>A0ABR4NHU3_9FUNG</name>
<evidence type="ECO:0000259" key="2">
    <source>
        <dbReference type="PROSITE" id="PS50222"/>
    </source>
</evidence>
<protein>
    <recommendedName>
        <fullName evidence="2">EF-hand domain-containing protein</fullName>
    </recommendedName>
</protein>
<dbReference type="PROSITE" id="PS50222">
    <property type="entry name" value="EF_HAND_2"/>
    <property type="match status" value="1"/>
</dbReference>
<dbReference type="Proteomes" id="UP001527925">
    <property type="component" value="Unassembled WGS sequence"/>
</dbReference>
<comment type="caution">
    <text evidence="3">The sequence shown here is derived from an EMBL/GenBank/DDBJ whole genome shotgun (WGS) entry which is preliminary data.</text>
</comment>
<accession>A0ABR4NHU3</accession>
<keyword evidence="1" id="KW-0472">Membrane</keyword>
<keyword evidence="1" id="KW-1133">Transmembrane helix</keyword>
<keyword evidence="4" id="KW-1185">Reference proteome</keyword>
<keyword evidence="1" id="KW-0812">Transmembrane</keyword>
<feature type="transmembrane region" description="Helical" evidence="1">
    <location>
        <begin position="20"/>
        <end position="43"/>
    </location>
</feature>
<sequence>MHIPRMPAVSAAEAAMHVVWALHVVVAYTYLFSTALTLPPALWRSLVPDMYASLMLGCSSDLPAPSVYAQDEMDGRCDMTLANLTLFLGRMGIAVSAQGSVSTGLPTLPLASAALRTLAPTTTPAGLTAAAASVAATAARNTGLAWVLPGMAQLSEAEAEMLFARLDVTGNGRVSWGELTFPLLGDGRWAIEVYMDSRRQALMAGGSPAAAAAFGLQRRQILVDVV</sequence>
<evidence type="ECO:0000313" key="4">
    <source>
        <dbReference type="Proteomes" id="UP001527925"/>
    </source>
</evidence>
<dbReference type="InterPro" id="IPR002048">
    <property type="entry name" value="EF_hand_dom"/>
</dbReference>
<evidence type="ECO:0000313" key="3">
    <source>
        <dbReference type="EMBL" id="KAL2919034.1"/>
    </source>
</evidence>
<reference evidence="3 4" key="1">
    <citation type="submission" date="2023-09" db="EMBL/GenBank/DDBJ databases">
        <title>Pangenome analysis of Batrachochytrium dendrobatidis and related Chytrids.</title>
        <authorList>
            <person name="Yacoub M.N."/>
            <person name="Stajich J.E."/>
            <person name="James T.Y."/>
        </authorList>
    </citation>
    <scope>NUCLEOTIDE SEQUENCE [LARGE SCALE GENOMIC DNA]</scope>
    <source>
        <strain evidence="3 4">JEL0888</strain>
    </source>
</reference>
<proteinExistence type="predicted"/>